<feature type="chain" id="PRO_5042284990" evidence="2">
    <location>
        <begin position="24"/>
        <end position="940"/>
    </location>
</feature>
<feature type="compositionally biased region" description="Basic and acidic residues" evidence="1">
    <location>
        <begin position="904"/>
        <end position="922"/>
    </location>
</feature>
<feature type="compositionally biased region" description="Acidic residues" evidence="1">
    <location>
        <begin position="747"/>
        <end position="762"/>
    </location>
</feature>
<evidence type="ECO:0000313" key="4">
    <source>
        <dbReference type="Proteomes" id="UP001283361"/>
    </source>
</evidence>
<accession>A0AAE1CJE1</accession>
<feature type="compositionally biased region" description="Basic and acidic residues" evidence="1">
    <location>
        <begin position="365"/>
        <end position="385"/>
    </location>
</feature>
<name>A0AAE1CJE1_9GAST</name>
<feature type="compositionally biased region" description="Basic residues" evidence="1">
    <location>
        <begin position="803"/>
        <end position="843"/>
    </location>
</feature>
<evidence type="ECO:0000313" key="3">
    <source>
        <dbReference type="EMBL" id="KAK3696974.1"/>
    </source>
</evidence>
<dbReference type="AlphaFoldDB" id="A0AAE1CJE1"/>
<proteinExistence type="predicted"/>
<feature type="compositionally biased region" description="Basic and acidic residues" evidence="1">
    <location>
        <begin position="769"/>
        <end position="794"/>
    </location>
</feature>
<organism evidence="3 4">
    <name type="scientific">Elysia crispata</name>
    <name type="common">lettuce slug</name>
    <dbReference type="NCBI Taxonomy" id="231223"/>
    <lineage>
        <taxon>Eukaryota</taxon>
        <taxon>Metazoa</taxon>
        <taxon>Spiralia</taxon>
        <taxon>Lophotrochozoa</taxon>
        <taxon>Mollusca</taxon>
        <taxon>Gastropoda</taxon>
        <taxon>Heterobranchia</taxon>
        <taxon>Euthyneura</taxon>
        <taxon>Panpulmonata</taxon>
        <taxon>Sacoglossa</taxon>
        <taxon>Placobranchoidea</taxon>
        <taxon>Plakobranchidae</taxon>
        <taxon>Elysia</taxon>
    </lineage>
</organism>
<protein>
    <submittedName>
        <fullName evidence="3">Uncharacterized protein</fullName>
    </submittedName>
</protein>
<dbReference type="EMBL" id="JAWDGP010008026">
    <property type="protein sequence ID" value="KAK3696974.1"/>
    <property type="molecule type" value="Genomic_DNA"/>
</dbReference>
<dbReference type="InterPro" id="IPR042307">
    <property type="entry name" value="Reeler_sf"/>
</dbReference>
<evidence type="ECO:0000256" key="1">
    <source>
        <dbReference type="SAM" id="MobiDB-lite"/>
    </source>
</evidence>
<feature type="compositionally biased region" description="Basic and acidic residues" evidence="1">
    <location>
        <begin position="679"/>
        <end position="708"/>
    </location>
</feature>
<sequence length="940" mass="108225">MVTTASATLRLITFWLLISTAVSFHSLMCRDPLTPMVNSSECVRREHTSPFRLHVTKDHSNISQAGSEQYKVEISSKNSLLKFATAQIAVVKTESCGYGELTFTRTGFYKEEPASRLCPLMLITKSSEKMHQSPSLLWKPPPCGCVQFRVLVFEDPTGFYSDDSNTSNGHLTTTVCIKKQESRKQYIKALCRVRTRYTAAEIVNRDSFKIRHSLRDAAIDKRSLVALYEARLTRVAGCCSEDTLSSQERCLDRTRFHRVDRLCEDGIPDLSFTALRRAHTRDREKKCCFIMGVHRYTCFNHRSEFPANSTEAGILDYSLDETDPINDLSDIATPQDGDILSMLSSMKFGVKFESDESESINMKDIGSKRVSSEERSTVSQERADSKVLSSEVRSEALHTPSLEVTEQVTAVKPTEEETSPVRKTTQPDRNVGKQLFASSRRNLRRSSRRKGRKRRRNSGRNRKSGLRRRSNRASRESRRRGRSRRRSSSRERRRKELARARSNADQFSREASPRLTSSVHQTSRLEGGMSSIIGKQPNKKDLNRISITCCSQGSLFGMKLSGIRSSITSNADRDFMQHCEDGAFSRQKLVLEFGKPKTANMCWFSFKHCCEQALFSELEIPNQEASFRARNSQNREKAIRKVQAKELSDETGEDLDLGGRMAKSDRESETRYQNMRSSQDLRESGEEEKDGPARHDEADLREEDEGRGKQRSIPTKYGRMSGVSGTATEEIQDFDDRPLSNSRQNSEEEEQEGENDDEEDDYTSPQETSLEKESPRRKNDASEVESSSRQDFKRYRNFSPKQRLYRNQRNRSRNRSKVSKIRRNSARGNSRKSSRQKKLRGRNSLKMLRSLENSKRSNRNNGSRNIRRNSKFYSGANSKRRNSRDRYTPDNYEEVQRTVGLLERPQERQRRKKTFDSKEMAQRNRHRANGQQLVRDYYNK</sequence>
<keyword evidence="2" id="KW-0732">Signal</keyword>
<feature type="compositionally biased region" description="Polar residues" evidence="1">
    <location>
        <begin position="514"/>
        <end position="524"/>
    </location>
</feature>
<feature type="region of interest" description="Disordered" evidence="1">
    <location>
        <begin position="363"/>
        <end position="537"/>
    </location>
</feature>
<dbReference type="Gene3D" id="2.60.40.4060">
    <property type="entry name" value="Reeler domain"/>
    <property type="match status" value="1"/>
</dbReference>
<comment type="caution">
    <text evidence="3">The sequence shown here is derived from an EMBL/GenBank/DDBJ whole genome shotgun (WGS) entry which is preliminary data.</text>
</comment>
<keyword evidence="4" id="KW-1185">Reference proteome</keyword>
<feature type="region of interest" description="Disordered" evidence="1">
    <location>
        <begin position="643"/>
        <end position="940"/>
    </location>
</feature>
<evidence type="ECO:0000256" key="2">
    <source>
        <dbReference type="SAM" id="SignalP"/>
    </source>
</evidence>
<reference evidence="3" key="1">
    <citation type="journal article" date="2023" name="G3 (Bethesda)">
        <title>A reference genome for the long-term kleptoplast-retaining sea slug Elysia crispata morphotype clarki.</title>
        <authorList>
            <person name="Eastman K.E."/>
            <person name="Pendleton A.L."/>
            <person name="Shaikh M.A."/>
            <person name="Suttiyut T."/>
            <person name="Ogas R."/>
            <person name="Tomko P."/>
            <person name="Gavelis G."/>
            <person name="Widhalm J.R."/>
            <person name="Wisecaver J.H."/>
        </authorList>
    </citation>
    <scope>NUCLEOTIDE SEQUENCE</scope>
    <source>
        <strain evidence="3">ECLA1</strain>
    </source>
</reference>
<feature type="signal peptide" evidence="2">
    <location>
        <begin position="1"/>
        <end position="23"/>
    </location>
</feature>
<dbReference type="Proteomes" id="UP001283361">
    <property type="component" value="Unassembled WGS sequence"/>
</dbReference>
<gene>
    <name evidence="3" type="ORF">RRG08_023164</name>
</gene>
<feature type="compositionally biased region" description="Basic residues" evidence="1">
    <location>
        <begin position="441"/>
        <end position="496"/>
    </location>
</feature>